<keyword evidence="6" id="KW-1185">Reference proteome</keyword>
<dbReference type="PROSITE" id="PS51123">
    <property type="entry name" value="OMPA_2"/>
    <property type="match status" value="1"/>
</dbReference>
<feature type="signal peptide" evidence="3">
    <location>
        <begin position="1"/>
        <end position="21"/>
    </location>
</feature>
<gene>
    <name evidence="5" type="ORF">EOD42_08665</name>
</gene>
<evidence type="ECO:0000313" key="6">
    <source>
        <dbReference type="Proteomes" id="UP000282957"/>
    </source>
</evidence>
<dbReference type="Proteomes" id="UP000282957">
    <property type="component" value="Unassembled WGS sequence"/>
</dbReference>
<dbReference type="InterPro" id="IPR027385">
    <property type="entry name" value="Beta-barrel_OMP"/>
</dbReference>
<evidence type="ECO:0000256" key="2">
    <source>
        <dbReference type="PROSITE-ProRule" id="PRU00473"/>
    </source>
</evidence>
<dbReference type="InterPro" id="IPR006665">
    <property type="entry name" value="OmpA-like"/>
</dbReference>
<dbReference type="SUPFAM" id="SSF56925">
    <property type="entry name" value="OMPA-like"/>
    <property type="match status" value="1"/>
</dbReference>
<dbReference type="OrthoDB" id="189250at2"/>
<evidence type="ECO:0000256" key="3">
    <source>
        <dbReference type="SAM" id="SignalP"/>
    </source>
</evidence>
<sequence>MLKRFLLGCTPLLMLATPAAAQTVQGLYVGLGAGGTMLNESINRRSPAGFFGLGNGSQYTYRTGTNVTGSVGWGFGNGFRAELEGYWRRAGIQEARFFSQGSFNGGISTTAGTAQVYGFMANAYYDFDLSVFGPGWSWIQPYVGVGLGFAYSQFRDLSMDTYTSLRTTANGNGRTLAYQAIIGAAVPLDDWAPGLSLLAEYRYFGAGSPRIRVQTSTIPTNNQPAYVLSEVSRTAHPGISGHNFSIGLRYSFGASGAASAAPVAASAPLGFGSPQFAPAPAPRNYAVYFENRGAVIDSVGRDTIGQAVRTAQTAGASGLDVVGSADGAANAANRALSNRRAQNVVAELVRMGVPRSAITVSAVGGQGPVDPQLRRVDITLR</sequence>
<evidence type="ECO:0000313" key="5">
    <source>
        <dbReference type="EMBL" id="RVT97853.1"/>
    </source>
</evidence>
<dbReference type="AlphaFoldDB" id="A0A437MJP5"/>
<proteinExistence type="predicted"/>
<dbReference type="Gene3D" id="3.30.1330.60">
    <property type="entry name" value="OmpA-like domain"/>
    <property type="match status" value="1"/>
</dbReference>
<accession>A0A437MJP5</accession>
<dbReference type="Pfam" id="PF13505">
    <property type="entry name" value="OMP_b-brl"/>
    <property type="match status" value="1"/>
</dbReference>
<evidence type="ECO:0000259" key="4">
    <source>
        <dbReference type="PROSITE" id="PS51123"/>
    </source>
</evidence>
<organism evidence="5 6">
    <name type="scientific">Rhodovarius crocodyli</name>
    <dbReference type="NCBI Taxonomy" id="1979269"/>
    <lineage>
        <taxon>Bacteria</taxon>
        <taxon>Pseudomonadati</taxon>
        <taxon>Pseudomonadota</taxon>
        <taxon>Alphaproteobacteria</taxon>
        <taxon>Acetobacterales</taxon>
        <taxon>Roseomonadaceae</taxon>
        <taxon>Rhodovarius</taxon>
    </lineage>
</organism>
<dbReference type="InterPro" id="IPR036737">
    <property type="entry name" value="OmpA-like_sf"/>
</dbReference>
<evidence type="ECO:0000256" key="1">
    <source>
        <dbReference type="ARBA" id="ARBA00022729"/>
    </source>
</evidence>
<protein>
    <recommendedName>
        <fullName evidence="4">OmpA-like domain-containing protein</fullName>
    </recommendedName>
</protein>
<dbReference type="InterPro" id="IPR011250">
    <property type="entry name" value="OMP/PagP_B-barrel"/>
</dbReference>
<dbReference type="Pfam" id="PF00691">
    <property type="entry name" value="OmpA"/>
    <property type="match status" value="1"/>
</dbReference>
<dbReference type="EMBL" id="SACL01000002">
    <property type="protein sequence ID" value="RVT97853.1"/>
    <property type="molecule type" value="Genomic_DNA"/>
</dbReference>
<dbReference type="Gene3D" id="2.40.160.20">
    <property type="match status" value="1"/>
</dbReference>
<comment type="caution">
    <text evidence="5">The sequence shown here is derived from an EMBL/GenBank/DDBJ whole genome shotgun (WGS) entry which is preliminary data.</text>
</comment>
<dbReference type="GO" id="GO:0016020">
    <property type="term" value="C:membrane"/>
    <property type="evidence" value="ECO:0007669"/>
    <property type="project" value="UniProtKB-UniRule"/>
</dbReference>
<reference evidence="5 6" key="1">
    <citation type="submission" date="2019-01" db="EMBL/GenBank/DDBJ databases">
        <authorList>
            <person name="Chen W.-M."/>
        </authorList>
    </citation>
    <scope>NUCLEOTIDE SEQUENCE [LARGE SCALE GENOMIC DNA]</scope>
    <source>
        <strain evidence="5 6">CCP-6</strain>
    </source>
</reference>
<feature type="domain" description="OmpA-like" evidence="4">
    <location>
        <begin position="276"/>
        <end position="381"/>
    </location>
</feature>
<keyword evidence="2" id="KW-0472">Membrane</keyword>
<dbReference type="SUPFAM" id="SSF103088">
    <property type="entry name" value="OmpA-like"/>
    <property type="match status" value="1"/>
</dbReference>
<keyword evidence="1 3" id="KW-0732">Signal</keyword>
<name>A0A437MJP5_9PROT</name>
<feature type="chain" id="PRO_5019436046" description="OmpA-like domain-containing protein" evidence="3">
    <location>
        <begin position="22"/>
        <end position="381"/>
    </location>
</feature>
<dbReference type="RefSeq" id="WP_127787082.1">
    <property type="nucleotide sequence ID" value="NZ_SACL01000002.1"/>
</dbReference>